<dbReference type="EMBL" id="VSRR010000053">
    <property type="protein sequence ID" value="MPC09063.1"/>
    <property type="molecule type" value="Genomic_DNA"/>
</dbReference>
<feature type="region of interest" description="Disordered" evidence="1">
    <location>
        <begin position="50"/>
        <end position="75"/>
    </location>
</feature>
<evidence type="ECO:0000313" key="2">
    <source>
        <dbReference type="EMBL" id="MPC09063.1"/>
    </source>
</evidence>
<protein>
    <submittedName>
        <fullName evidence="2">Uncharacterized protein</fullName>
    </submittedName>
</protein>
<organism evidence="2 3">
    <name type="scientific">Portunus trituberculatus</name>
    <name type="common">Swimming crab</name>
    <name type="synonym">Neptunus trituberculatus</name>
    <dbReference type="NCBI Taxonomy" id="210409"/>
    <lineage>
        <taxon>Eukaryota</taxon>
        <taxon>Metazoa</taxon>
        <taxon>Ecdysozoa</taxon>
        <taxon>Arthropoda</taxon>
        <taxon>Crustacea</taxon>
        <taxon>Multicrustacea</taxon>
        <taxon>Malacostraca</taxon>
        <taxon>Eumalacostraca</taxon>
        <taxon>Eucarida</taxon>
        <taxon>Decapoda</taxon>
        <taxon>Pleocyemata</taxon>
        <taxon>Brachyura</taxon>
        <taxon>Eubrachyura</taxon>
        <taxon>Portunoidea</taxon>
        <taxon>Portunidae</taxon>
        <taxon>Portuninae</taxon>
        <taxon>Portunus</taxon>
    </lineage>
</organism>
<sequence>MFSSVRHEPVFLRANKERMLQLLPISLSNNIHKINCNGTVAKNREPIKYKRQQSLNSSGTVKTNPSMQDPPVAHSYPLLPSLTSLTCTTLHATEAH</sequence>
<evidence type="ECO:0000313" key="3">
    <source>
        <dbReference type="Proteomes" id="UP000324222"/>
    </source>
</evidence>
<comment type="caution">
    <text evidence="2">The sequence shown here is derived from an EMBL/GenBank/DDBJ whole genome shotgun (WGS) entry which is preliminary data.</text>
</comment>
<accession>A0A5B7CN27</accession>
<gene>
    <name evidence="2" type="ORF">E2C01_001665</name>
</gene>
<proteinExistence type="predicted"/>
<reference evidence="2 3" key="1">
    <citation type="submission" date="2019-05" db="EMBL/GenBank/DDBJ databases">
        <title>Another draft genome of Portunus trituberculatus and its Hox gene families provides insights of decapod evolution.</title>
        <authorList>
            <person name="Jeong J.-H."/>
            <person name="Song I."/>
            <person name="Kim S."/>
            <person name="Choi T."/>
            <person name="Kim D."/>
            <person name="Ryu S."/>
            <person name="Kim W."/>
        </authorList>
    </citation>
    <scope>NUCLEOTIDE SEQUENCE [LARGE SCALE GENOMIC DNA]</scope>
    <source>
        <tissue evidence="2">Muscle</tissue>
    </source>
</reference>
<dbReference type="Proteomes" id="UP000324222">
    <property type="component" value="Unassembled WGS sequence"/>
</dbReference>
<feature type="compositionally biased region" description="Polar residues" evidence="1">
    <location>
        <begin position="52"/>
        <end position="67"/>
    </location>
</feature>
<keyword evidence="3" id="KW-1185">Reference proteome</keyword>
<dbReference type="AlphaFoldDB" id="A0A5B7CN27"/>
<name>A0A5B7CN27_PORTR</name>
<evidence type="ECO:0000256" key="1">
    <source>
        <dbReference type="SAM" id="MobiDB-lite"/>
    </source>
</evidence>